<evidence type="ECO:0000256" key="9">
    <source>
        <dbReference type="PROSITE-ProRule" id="PRU00169"/>
    </source>
</evidence>
<keyword evidence="8 10" id="KW-0472">Membrane</keyword>
<dbReference type="InterPro" id="IPR001789">
    <property type="entry name" value="Sig_transdc_resp-reg_receiver"/>
</dbReference>
<evidence type="ECO:0000256" key="8">
    <source>
        <dbReference type="ARBA" id="ARBA00023136"/>
    </source>
</evidence>
<dbReference type="InterPro" id="IPR004358">
    <property type="entry name" value="Sig_transdc_His_kin-like_C"/>
</dbReference>
<dbReference type="Gene3D" id="3.30.450.20">
    <property type="entry name" value="PAS domain"/>
    <property type="match status" value="1"/>
</dbReference>
<dbReference type="PRINTS" id="PR00344">
    <property type="entry name" value="BCTRLSENSOR"/>
</dbReference>
<feature type="modified residue" description="4-aspartylphosphate" evidence="9">
    <location>
        <position position="652"/>
    </location>
</feature>
<reference evidence="14 15" key="1">
    <citation type="submission" date="2017-07" db="EMBL/GenBank/DDBJ databases">
        <title>Genome Sequence of Antarctobacter heliothermus Strain SMS3 Isolated from a culture of the Diatom Skeletonema marinoi.</title>
        <authorList>
            <person name="Topel M."/>
            <person name="Pinder M.I.M."/>
            <person name="Johansson O.N."/>
            <person name="Kourtchenko O."/>
            <person name="Godhe A."/>
            <person name="Clarke A.K."/>
        </authorList>
    </citation>
    <scope>NUCLEOTIDE SEQUENCE [LARGE SCALE GENOMIC DNA]</scope>
    <source>
        <strain evidence="14 15">SMS3</strain>
    </source>
</reference>
<evidence type="ECO:0000259" key="13">
    <source>
        <dbReference type="PROSITE" id="PS50113"/>
    </source>
</evidence>
<dbReference type="InterPro" id="IPR013655">
    <property type="entry name" value="PAS_fold_3"/>
</dbReference>
<feature type="transmembrane region" description="Helical" evidence="10">
    <location>
        <begin position="34"/>
        <end position="56"/>
    </location>
</feature>
<evidence type="ECO:0000256" key="5">
    <source>
        <dbReference type="ARBA" id="ARBA00022553"/>
    </source>
</evidence>
<dbReference type="GO" id="GO:0000155">
    <property type="term" value="F:phosphorelay sensor kinase activity"/>
    <property type="evidence" value="ECO:0007669"/>
    <property type="project" value="InterPro"/>
</dbReference>
<dbReference type="Pfam" id="PF00072">
    <property type="entry name" value="Response_reg"/>
    <property type="match status" value="1"/>
</dbReference>
<comment type="subcellular location">
    <subcellularLocation>
        <location evidence="2">Cell membrane</location>
        <topology evidence="2">Multi-pass membrane protein</topology>
    </subcellularLocation>
</comment>
<dbReference type="Pfam" id="PF08447">
    <property type="entry name" value="PAS_3"/>
    <property type="match status" value="1"/>
</dbReference>
<dbReference type="PANTHER" id="PTHR43065:SF49">
    <property type="entry name" value="HISTIDINE KINASE"/>
    <property type="match status" value="1"/>
</dbReference>
<dbReference type="Gene3D" id="1.10.287.130">
    <property type="match status" value="1"/>
</dbReference>
<dbReference type="CDD" id="cd00130">
    <property type="entry name" value="PAS"/>
    <property type="match status" value="1"/>
</dbReference>
<feature type="domain" description="Histidine kinase" evidence="11">
    <location>
        <begin position="348"/>
        <end position="576"/>
    </location>
</feature>
<dbReference type="PROSITE" id="PS50109">
    <property type="entry name" value="HIS_KIN"/>
    <property type="match status" value="1"/>
</dbReference>
<sequence>MFIQILQNTALLCFAAVGLHLVWRHGELARSLVGKLLIGLSFGFVAFLVTATPVVLPDGATIDARAGPVILAGIVGGPVAAIIAGLLGALARGYFGGYFVFSGVVSYAAYALAGSALSMRYFTNALGTRLGPLRIAAASALSIFAASLMYFLITPQSVAIDWITQDFPVIAVANTLSIIMTGYVVHFAIEFAERKAKLISALKTLELAKSAGGIGIWEIDTRTGVASWDDINQNLHGLTLKDGKGTFDDWAKTLHPEDQPRVQKEFEAALSETEPFNTTYRVIHPDGSIRHLKGNAIIQRDEAGTPIRVVGANVDLTSAEAKDRALLQSQRVAAQAQKLDAIGKLTGGVAHDFNNLLAVIQGNLELLLQDQDEHHFPESERADILTSAISATRRGGELTRNMLAFARMSRLEPRRIKVNDLVRETETWLARAIPSSIEMETNLQHGLWQAELDPASLQSALVNTVVNARDAMPDGGKLTIETSNVRIDSDYIIDREEDVPPGRYVMLAVTDTGTGIPEDLLPTVFEPFVSSKDSSVGSGLGLSMVQGFVKQSRGFVRIYSEIDVGTSIKMFFPALDSPDQAEPVAQSAPPDSGQPEATGLARILIAEDQLEVLSMIVRTLTSAGYTVDAATNGQDAYDLFKANRSYDLLLTDVVMPGEMRGPDLARACRALEADLPVIFMSGYASEATVHGNGLRADDIRLMKPVPRVELLGSIERLLEKG</sequence>
<keyword evidence="7 10" id="KW-1133">Transmembrane helix</keyword>
<evidence type="ECO:0000313" key="15">
    <source>
        <dbReference type="Proteomes" id="UP000203589"/>
    </source>
</evidence>
<name>A0A222E9A3_9RHOB</name>
<dbReference type="AlphaFoldDB" id="A0A222E9A3"/>
<dbReference type="CDD" id="cd00156">
    <property type="entry name" value="REC"/>
    <property type="match status" value="1"/>
</dbReference>
<dbReference type="SMART" id="SM00448">
    <property type="entry name" value="REC"/>
    <property type="match status" value="1"/>
</dbReference>
<feature type="domain" description="PAC" evidence="13">
    <location>
        <begin position="276"/>
        <end position="328"/>
    </location>
</feature>
<dbReference type="InterPro" id="IPR005467">
    <property type="entry name" value="His_kinase_dom"/>
</dbReference>
<keyword evidence="14" id="KW-0418">Kinase</keyword>
<dbReference type="PROSITE" id="PS50113">
    <property type="entry name" value="PAC"/>
    <property type="match status" value="1"/>
</dbReference>
<dbReference type="Proteomes" id="UP000203589">
    <property type="component" value="Chromosome"/>
</dbReference>
<dbReference type="InterPro" id="IPR011006">
    <property type="entry name" value="CheY-like_superfamily"/>
</dbReference>
<evidence type="ECO:0000256" key="6">
    <source>
        <dbReference type="ARBA" id="ARBA00022692"/>
    </source>
</evidence>
<comment type="catalytic activity">
    <reaction evidence="1">
        <text>ATP + protein L-histidine = ADP + protein N-phospho-L-histidine.</text>
        <dbReference type="EC" id="2.7.13.3"/>
    </reaction>
</comment>
<keyword evidence="15" id="KW-1185">Reference proteome</keyword>
<dbReference type="KEGG" id="aht:ANTHELSMS3_04183"/>
<dbReference type="InterPro" id="IPR000700">
    <property type="entry name" value="PAS-assoc_C"/>
</dbReference>
<dbReference type="GO" id="GO:0005886">
    <property type="term" value="C:plasma membrane"/>
    <property type="evidence" value="ECO:0007669"/>
    <property type="project" value="UniProtKB-SubCell"/>
</dbReference>
<feature type="transmembrane region" description="Helical" evidence="10">
    <location>
        <begin position="68"/>
        <end position="91"/>
    </location>
</feature>
<dbReference type="Pfam" id="PF02518">
    <property type="entry name" value="HATPase_c"/>
    <property type="match status" value="1"/>
</dbReference>
<dbReference type="SUPFAM" id="SSF55874">
    <property type="entry name" value="ATPase domain of HSP90 chaperone/DNA topoisomerase II/histidine kinase"/>
    <property type="match status" value="1"/>
</dbReference>
<dbReference type="Pfam" id="PF07694">
    <property type="entry name" value="5TM-5TMR_LYT"/>
    <property type="match status" value="1"/>
</dbReference>
<dbReference type="InterPro" id="IPR036097">
    <property type="entry name" value="HisK_dim/P_sf"/>
</dbReference>
<protein>
    <recommendedName>
        <fullName evidence="3">histidine kinase</fullName>
        <ecNumber evidence="3">2.7.13.3</ecNumber>
    </recommendedName>
</protein>
<proteinExistence type="predicted"/>
<keyword evidence="14" id="KW-0808">Transferase</keyword>
<feature type="transmembrane region" description="Helical" evidence="10">
    <location>
        <begin position="167"/>
        <end position="189"/>
    </location>
</feature>
<dbReference type="InterPro" id="IPR001610">
    <property type="entry name" value="PAC"/>
</dbReference>
<evidence type="ECO:0000256" key="10">
    <source>
        <dbReference type="SAM" id="Phobius"/>
    </source>
</evidence>
<dbReference type="InterPro" id="IPR035965">
    <property type="entry name" value="PAS-like_dom_sf"/>
</dbReference>
<dbReference type="PROSITE" id="PS50110">
    <property type="entry name" value="RESPONSE_REGULATORY"/>
    <property type="match status" value="1"/>
</dbReference>
<evidence type="ECO:0000259" key="11">
    <source>
        <dbReference type="PROSITE" id="PS50109"/>
    </source>
</evidence>
<dbReference type="InterPro" id="IPR036890">
    <property type="entry name" value="HATPase_C_sf"/>
</dbReference>
<feature type="transmembrane region" description="Helical" evidence="10">
    <location>
        <begin position="135"/>
        <end position="155"/>
    </location>
</feature>
<keyword evidence="6 10" id="KW-0812">Transmembrane</keyword>
<dbReference type="SUPFAM" id="SSF55785">
    <property type="entry name" value="PYP-like sensor domain (PAS domain)"/>
    <property type="match status" value="1"/>
</dbReference>
<dbReference type="InterPro" id="IPR011620">
    <property type="entry name" value="Sig_transdc_His_kinase_LytS_TM"/>
</dbReference>
<evidence type="ECO:0000256" key="4">
    <source>
        <dbReference type="ARBA" id="ARBA00022475"/>
    </source>
</evidence>
<dbReference type="Pfam" id="PF00512">
    <property type="entry name" value="HisKA"/>
    <property type="match status" value="1"/>
</dbReference>
<dbReference type="SMART" id="SM00086">
    <property type="entry name" value="PAC"/>
    <property type="match status" value="1"/>
</dbReference>
<feature type="transmembrane region" description="Helical" evidence="10">
    <location>
        <begin position="97"/>
        <end position="123"/>
    </location>
</feature>
<dbReference type="RefSeq" id="WP_198319848.1">
    <property type="nucleotide sequence ID" value="NZ_CP022540.1"/>
</dbReference>
<evidence type="ECO:0000313" key="14">
    <source>
        <dbReference type="EMBL" id="ASP22787.1"/>
    </source>
</evidence>
<dbReference type="EMBL" id="CP022540">
    <property type="protein sequence ID" value="ASP22787.1"/>
    <property type="molecule type" value="Genomic_DNA"/>
</dbReference>
<keyword evidence="4" id="KW-1003">Cell membrane</keyword>
<dbReference type="SMART" id="SM00388">
    <property type="entry name" value="HisKA"/>
    <property type="match status" value="1"/>
</dbReference>
<dbReference type="InterPro" id="IPR000014">
    <property type="entry name" value="PAS"/>
</dbReference>
<gene>
    <name evidence="14" type="ORF">ANTHELSMS3_04183</name>
</gene>
<evidence type="ECO:0000256" key="2">
    <source>
        <dbReference type="ARBA" id="ARBA00004651"/>
    </source>
</evidence>
<dbReference type="Gene3D" id="3.40.50.2300">
    <property type="match status" value="1"/>
</dbReference>
<dbReference type="SUPFAM" id="SSF52172">
    <property type="entry name" value="CheY-like"/>
    <property type="match status" value="1"/>
</dbReference>
<dbReference type="InterPro" id="IPR003594">
    <property type="entry name" value="HATPase_dom"/>
</dbReference>
<keyword evidence="5 9" id="KW-0597">Phosphoprotein</keyword>
<feature type="domain" description="Response regulatory" evidence="12">
    <location>
        <begin position="602"/>
        <end position="718"/>
    </location>
</feature>
<dbReference type="SUPFAM" id="SSF47384">
    <property type="entry name" value="Homodimeric domain of signal transducing histidine kinase"/>
    <property type="match status" value="1"/>
</dbReference>
<dbReference type="Gene3D" id="3.30.565.10">
    <property type="entry name" value="Histidine kinase-like ATPase, C-terminal domain"/>
    <property type="match status" value="1"/>
</dbReference>
<accession>A0A222E9A3</accession>
<dbReference type="EC" id="2.7.13.3" evidence="3"/>
<evidence type="ECO:0000256" key="7">
    <source>
        <dbReference type="ARBA" id="ARBA00022989"/>
    </source>
</evidence>
<evidence type="ECO:0000256" key="1">
    <source>
        <dbReference type="ARBA" id="ARBA00000085"/>
    </source>
</evidence>
<dbReference type="InterPro" id="IPR003661">
    <property type="entry name" value="HisK_dim/P_dom"/>
</dbReference>
<dbReference type="GO" id="GO:0071555">
    <property type="term" value="P:cell wall organization"/>
    <property type="evidence" value="ECO:0007669"/>
    <property type="project" value="InterPro"/>
</dbReference>
<evidence type="ECO:0000259" key="12">
    <source>
        <dbReference type="PROSITE" id="PS50110"/>
    </source>
</evidence>
<dbReference type="SMART" id="SM00387">
    <property type="entry name" value="HATPase_c"/>
    <property type="match status" value="1"/>
</dbReference>
<dbReference type="CDD" id="cd00082">
    <property type="entry name" value="HisKA"/>
    <property type="match status" value="1"/>
</dbReference>
<organism evidence="14 15">
    <name type="scientific">Antarctobacter heliothermus</name>
    <dbReference type="NCBI Taxonomy" id="74033"/>
    <lineage>
        <taxon>Bacteria</taxon>
        <taxon>Pseudomonadati</taxon>
        <taxon>Pseudomonadota</taxon>
        <taxon>Alphaproteobacteria</taxon>
        <taxon>Rhodobacterales</taxon>
        <taxon>Roseobacteraceae</taxon>
        <taxon>Antarctobacter</taxon>
    </lineage>
</organism>
<dbReference type="Gene3D" id="2.10.70.100">
    <property type="match status" value="1"/>
</dbReference>
<evidence type="ECO:0000256" key="3">
    <source>
        <dbReference type="ARBA" id="ARBA00012438"/>
    </source>
</evidence>
<dbReference type="PANTHER" id="PTHR43065">
    <property type="entry name" value="SENSOR HISTIDINE KINASE"/>
    <property type="match status" value="1"/>
</dbReference>